<dbReference type="GO" id="GO:0017017">
    <property type="term" value="F:MAP kinase tyrosine/serine/threonine phosphatase activity"/>
    <property type="evidence" value="ECO:0007669"/>
    <property type="project" value="InterPro"/>
</dbReference>
<dbReference type="PANTHER" id="PTHR10159">
    <property type="entry name" value="DUAL SPECIFICITY PROTEIN PHOSPHATASE"/>
    <property type="match status" value="1"/>
</dbReference>
<dbReference type="Gene3D" id="3.90.190.10">
    <property type="entry name" value="Protein tyrosine phosphatase superfamily"/>
    <property type="match status" value="1"/>
</dbReference>
<keyword evidence="4" id="KW-0904">Protein phosphatase</keyword>
<dbReference type="InterPro" id="IPR029021">
    <property type="entry name" value="Prot-tyrosine_phosphatase-like"/>
</dbReference>
<dbReference type="EC" id="3.1.3.48" evidence="2"/>
<dbReference type="EMBL" id="JAVRJZ010000012">
    <property type="protein sequence ID" value="KAK2715465.1"/>
    <property type="molecule type" value="Genomic_DNA"/>
</dbReference>
<dbReference type="CDD" id="cd01446">
    <property type="entry name" value="DSP_MapKP"/>
    <property type="match status" value="1"/>
</dbReference>
<feature type="compositionally biased region" description="Polar residues" evidence="5">
    <location>
        <begin position="646"/>
        <end position="661"/>
    </location>
</feature>
<dbReference type="PROSITE" id="PS50056">
    <property type="entry name" value="TYR_PHOSPHATASE_2"/>
    <property type="match status" value="1"/>
</dbReference>
<evidence type="ECO:0000259" key="7">
    <source>
        <dbReference type="PROSITE" id="PS50056"/>
    </source>
</evidence>
<dbReference type="Gene3D" id="3.40.250.10">
    <property type="entry name" value="Rhodanese-like domain"/>
    <property type="match status" value="1"/>
</dbReference>
<feature type="region of interest" description="Disordered" evidence="5">
    <location>
        <begin position="574"/>
        <end position="593"/>
    </location>
</feature>
<feature type="region of interest" description="Disordered" evidence="5">
    <location>
        <begin position="699"/>
        <end position="718"/>
    </location>
</feature>
<dbReference type="PANTHER" id="PTHR10159:SF533">
    <property type="entry name" value="TYROSINE-PROTEIN PHOSPHATASE VHP-1"/>
    <property type="match status" value="1"/>
</dbReference>
<dbReference type="SMART" id="SM00450">
    <property type="entry name" value="RHOD"/>
    <property type="match status" value="1"/>
</dbReference>
<feature type="region of interest" description="Disordered" evidence="5">
    <location>
        <begin position="729"/>
        <end position="751"/>
    </location>
</feature>
<evidence type="ECO:0000256" key="2">
    <source>
        <dbReference type="ARBA" id="ARBA00013064"/>
    </source>
</evidence>
<evidence type="ECO:0000256" key="4">
    <source>
        <dbReference type="ARBA" id="ARBA00022912"/>
    </source>
</evidence>
<evidence type="ECO:0000313" key="10">
    <source>
        <dbReference type="Proteomes" id="UP001187531"/>
    </source>
</evidence>
<feature type="region of interest" description="Disordered" evidence="5">
    <location>
        <begin position="611"/>
        <end position="679"/>
    </location>
</feature>
<protein>
    <recommendedName>
        <fullName evidence="2">protein-tyrosine-phosphatase</fullName>
        <ecNumber evidence="2">3.1.3.48</ecNumber>
    </recommendedName>
</protein>
<evidence type="ECO:0000259" key="8">
    <source>
        <dbReference type="PROSITE" id="PS50206"/>
    </source>
</evidence>
<organism evidence="9 10">
    <name type="scientific">Artemia franciscana</name>
    <name type="common">Brine shrimp</name>
    <name type="synonym">Artemia sanfranciscana</name>
    <dbReference type="NCBI Taxonomy" id="6661"/>
    <lineage>
        <taxon>Eukaryota</taxon>
        <taxon>Metazoa</taxon>
        <taxon>Ecdysozoa</taxon>
        <taxon>Arthropoda</taxon>
        <taxon>Crustacea</taxon>
        <taxon>Branchiopoda</taxon>
        <taxon>Anostraca</taxon>
        <taxon>Artemiidae</taxon>
        <taxon>Artemia</taxon>
    </lineage>
</organism>
<feature type="compositionally biased region" description="Basic residues" evidence="5">
    <location>
        <begin position="630"/>
        <end position="640"/>
    </location>
</feature>
<dbReference type="Pfam" id="PF00782">
    <property type="entry name" value="DSPc"/>
    <property type="match status" value="1"/>
</dbReference>
<dbReference type="SMART" id="SM00195">
    <property type="entry name" value="DSPc"/>
    <property type="match status" value="1"/>
</dbReference>
<dbReference type="GO" id="GO:0033550">
    <property type="term" value="F:MAP kinase tyrosine phosphatase activity"/>
    <property type="evidence" value="ECO:0007669"/>
    <property type="project" value="TreeGrafter"/>
</dbReference>
<evidence type="ECO:0000259" key="6">
    <source>
        <dbReference type="PROSITE" id="PS50054"/>
    </source>
</evidence>
<comment type="caution">
    <text evidence="9">The sequence shown here is derived from an EMBL/GenBank/DDBJ whole genome shotgun (WGS) entry which is preliminary data.</text>
</comment>
<feature type="compositionally biased region" description="Polar residues" evidence="5">
    <location>
        <begin position="574"/>
        <end position="590"/>
    </location>
</feature>
<dbReference type="AlphaFoldDB" id="A0AA88HWQ8"/>
<feature type="compositionally biased region" description="Basic and acidic residues" evidence="5">
    <location>
        <begin position="477"/>
        <end position="486"/>
    </location>
</feature>
<dbReference type="InterPro" id="IPR000387">
    <property type="entry name" value="Tyr_Pase_dom"/>
</dbReference>
<feature type="domain" description="Tyrosine specific protein phosphatases" evidence="7">
    <location>
        <begin position="222"/>
        <end position="282"/>
    </location>
</feature>
<feature type="domain" description="Rhodanese" evidence="8">
    <location>
        <begin position="23"/>
        <end position="136"/>
    </location>
</feature>
<dbReference type="InterPro" id="IPR001763">
    <property type="entry name" value="Rhodanese-like_dom"/>
</dbReference>
<dbReference type="FunFam" id="3.90.190.10:FF:000208">
    <property type="entry name" value="Vh5 dual specificity phosphatase, putative"/>
    <property type="match status" value="1"/>
</dbReference>
<evidence type="ECO:0000256" key="3">
    <source>
        <dbReference type="ARBA" id="ARBA00022801"/>
    </source>
</evidence>
<accession>A0AA88HWQ8</accession>
<dbReference type="PRINTS" id="PR01764">
    <property type="entry name" value="MAPKPHPHTASE"/>
</dbReference>
<evidence type="ECO:0000313" key="9">
    <source>
        <dbReference type="EMBL" id="KAK2715464.1"/>
    </source>
</evidence>
<dbReference type="Proteomes" id="UP001187531">
    <property type="component" value="Unassembled WGS sequence"/>
</dbReference>
<dbReference type="PROSITE" id="PS00383">
    <property type="entry name" value="TYR_PHOSPHATASE_1"/>
    <property type="match status" value="1"/>
</dbReference>
<feature type="compositionally biased region" description="Polar residues" evidence="5">
    <location>
        <begin position="488"/>
        <end position="502"/>
    </location>
</feature>
<dbReference type="InterPro" id="IPR016130">
    <property type="entry name" value="Tyr_Pase_AS"/>
</dbReference>
<dbReference type="FunFam" id="3.40.250.10:FF:000020">
    <property type="entry name" value="Dual specificity protein phosphatase 8"/>
    <property type="match status" value="1"/>
</dbReference>
<dbReference type="PROSITE" id="PS50206">
    <property type="entry name" value="RHODANESE_3"/>
    <property type="match status" value="1"/>
</dbReference>
<name>A0AA88HWQ8_ARTSF</name>
<keyword evidence="10" id="KW-1185">Reference proteome</keyword>
<dbReference type="InterPro" id="IPR000340">
    <property type="entry name" value="Dual-sp_phosphatase_cat-dom"/>
</dbReference>
<keyword evidence="3" id="KW-0378">Hydrolase</keyword>
<feature type="compositionally biased region" description="Low complexity" evidence="5">
    <location>
        <begin position="346"/>
        <end position="359"/>
    </location>
</feature>
<reference evidence="9" key="1">
    <citation type="submission" date="2023-07" db="EMBL/GenBank/DDBJ databases">
        <title>Chromosome-level genome assembly of Artemia franciscana.</title>
        <authorList>
            <person name="Jo E."/>
        </authorList>
    </citation>
    <scope>NUCLEOTIDE SEQUENCE</scope>
    <source>
        <tissue evidence="9">Whole body</tissue>
    </source>
</reference>
<dbReference type="GO" id="GO:0005737">
    <property type="term" value="C:cytoplasm"/>
    <property type="evidence" value="ECO:0007669"/>
    <property type="project" value="TreeGrafter"/>
</dbReference>
<evidence type="ECO:0000256" key="1">
    <source>
        <dbReference type="ARBA" id="ARBA00008601"/>
    </source>
</evidence>
<dbReference type="InterPro" id="IPR008343">
    <property type="entry name" value="MKP"/>
</dbReference>
<dbReference type="PROSITE" id="PS50054">
    <property type="entry name" value="TYR_PHOSPHATASE_DUAL"/>
    <property type="match status" value="1"/>
</dbReference>
<dbReference type="SUPFAM" id="SSF52821">
    <property type="entry name" value="Rhodanese/Cell cycle control phosphatase"/>
    <property type="match status" value="1"/>
</dbReference>
<dbReference type="GO" id="GO:0043409">
    <property type="term" value="P:negative regulation of MAPK cascade"/>
    <property type="evidence" value="ECO:0007669"/>
    <property type="project" value="TreeGrafter"/>
</dbReference>
<evidence type="ECO:0000256" key="5">
    <source>
        <dbReference type="SAM" id="MobiDB-lite"/>
    </source>
</evidence>
<dbReference type="GO" id="GO:0008330">
    <property type="term" value="F:protein tyrosine/threonine phosphatase activity"/>
    <property type="evidence" value="ECO:0007669"/>
    <property type="project" value="TreeGrafter"/>
</dbReference>
<dbReference type="InterPro" id="IPR020422">
    <property type="entry name" value="TYR_PHOSPHATASE_DUAL_dom"/>
</dbReference>
<proteinExistence type="inferred from homology"/>
<gene>
    <name evidence="9" type="ORF">QYM36_010173</name>
</gene>
<dbReference type="SUPFAM" id="SSF52799">
    <property type="entry name" value="(Phosphotyrosine protein) phosphatases II"/>
    <property type="match status" value="1"/>
</dbReference>
<dbReference type="EMBL" id="JAVRJZ010000012">
    <property type="protein sequence ID" value="KAK2715466.1"/>
    <property type="molecule type" value="Genomic_DNA"/>
</dbReference>
<feature type="region of interest" description="Disordered" evidence="5">
    <location>
        <begin position="344"/>
        <end position="363"/>
    </location>
</feature>
<dbReference type="InterPro" id="IPR036873">
    <property type="entry name" value="Rhodanese-like_dom_sf"/>
</dbReference>
<comment type="similarity">
    <text evidence="1">Belongs to the protein-tyrosine phosphatase family. Non-receptor class dual specificity subfamily.</text>
</comment>
<feature type="region of interest" description="Disordered" evidence="5">
    <location>
        <begin position="459"/>
        <end position="527"/>
    </location>
</feature>
<feature type="domain" description="Tyrosine-protein phosphatase" evidence="6">
    <location>
        <begin position="157"/>
        <end position="301"/>
    </location>
</feature>
<dbReference type="Pfam" id="PF00581">
    <property type="entry name" value="Rhodanese"/>
    <property type="match status" value="1"/>
</dbReference>
<dbReference type="CDD" id="cd14568">
    <property type="entry name" value="DSP_MKP_classIII"/>
    <property type="match status" value="1"/>
</dbReference>
<sequence length="751" mass="83517">MTQISDGIGVISSQQLAQVLKLKLPSVLIIDSRSFLEYNDGHIVGSVNVNCSKIVKRRLQQEKVSMRDFLQHQCYLEIEAGTDAIVYDQSTVCPEQVAPDSFLDILLEKLQPLFKRVALLEGGFLEFQSRYRDLCEDKAKKCPTLTSVSQPCLPVGNIGLTRILPFLYLGSQQDAHDKHLCQDHSITYHMNVSTNCPKPDFISDGHFLRLSVQDSYGEKLLPHFKKAIQFIDKSREANGCVLVHCLAGISRSPTVAVAFVMKHLRLPFEEAFRYVKSKRPTISPNFNFLGQLLEWERQLELERSIEYPIKVASAPILPKRPTTLRGLPHTLSLSVGIKTPLETVYGSSESSPSGESPAAKTPQEIHQLEFPRPALSDLSPTTQLSNLTFENFGERVFSKSATSSNLSCEKPSFLFKSPMTPSIYFGTTKEEEKSNVFLSHRRSSETCTRSFSIKFSDGNQKSFESKSSHTEISISRRRFDDNELKRTSPPTVSIHTKRQAMSSDRYARSDSATTSGIGSEVSDDVSMETSSVCGSVMSNEESDDGVFLEMVTRRRPRPCSLLGLTPTREVQQIGSDLGSPASSSRESPFTPNIGRKRTEIVFDFEKPSTSQVTVLETMPERPEETVVAPPRRRRSGRGRHRVENPTLGTCSKDLSNSETGGQNTGDHRKHGTVPTDENEFPLHRVHSCPGIVDSDDVIVPNVSRRTRPSGSKKNRYSCGSLDQQRICTTQSESPRGGYGSNSSLVSVIPVL</sequence>
<feature type="compositionally biased region" description="Basic residues" evidence="5">
    <location>
        <begin position="704"/>
        <end position="715"/>
    </location>
</feature>
<dbReference type="EMBL" id="JAVRJZ010000012">
    <property type="protein sequence ID" value="KAK2715464.1"/>
    <property type="molecule type" value="Genomic_DNA"/>
</dbReference>